<evidence type="ECO:0000313" key="1">
    <source>
        <dbReference type="Proteomes" id="UP000515123"/>
    </source>
</evidence>
<reference evidence="2" key="2">
    <citation type="submission" date="2025-08" db="UniProtKB">
        <authorList>
            <consortium name="RefSeq"/>
        </authorList>
    </citation>
    <scope>IDENTIFICATION</scope>
    <source>
        <tissue evidence="2">Leaf</tissue>
    </source>
</reference>
<proteinExistence type="predicted"/>
<dbReference type="Proteomes" id="UP000515123">
    <property type="component" value="Linkage group 17"/>
</dbReference>
<dbReference type="RefSeq" id="XP_020107595.1">
    <property type="nucleotide sequence ID" value="XM_020252006.1"/>
</dbReference>
<sequence>MRRAHAVFSHDETLARQNPYTVPTETLSPNPLFSVFFVDFDRFEVSIKPYLLAYLNRPGKHAENSPATPQFSSEDDFLSMSYINTVLRMLSTQEQRGTEEQRIIFLSQIRQHGFRGTYEFQIENCKKNNSTKGEQK</sequence>
<gene>
    <name evidence="2" type="primary">LOC109723576</name>
</gene>
<evidence type="ECO:0000313" key="2">
    <source>
        <dbReference type="RefSeq" id="XP_020107595.1"/>
    </source>
</evidence>
<organism evidence="1 2">
    <name type="scientific">Ananas comosus</name>
    <name type="common">Pineapple</name>
    <name type="synonym">Ananas ananas</name>
    <dbReference type="NCBI Taxonomy" id="4615"/>
    <lineage>
        <taxon>Eukaryota</taxon>
        <taxon>Viridiplantae</taxon>
        <taxon>Streptophyta</taxon>
        <taxon>Embryophyta</taxon>
        <taxon>Tracheophyta</taxon>
        <taxon>Spermatophyta</taxon>
        <taxon>Magnoliopsida</taxon>
        <taxon>Liliopsida</taxon>
        <taxon>Poales</taxon>
        <taxon>Bromeliaceae</taxon>
        <taxon>Bromelioideae</taxon>
        <taxon>Ananas</taxon>
    </lineage>
</organism>
<reference evidence="1" key="1">
    <citation type="journal article" date="2015" name="Nat. Genet.">
        <title>The pineapple genome and the evolution of CAM photosynthesis.</title>
        <authorList>
            <person name="Ming R."/>
            <person name="VanBuren R."/>
            <person name="Wai C.M."/>
            <person name="Tang H."/>
            <person name="Schatz M.C."/>
            <person name="Bowers J.E."/>
            <person name="Lyons E."/>
            <person name="Wang M.L."/>
            <person name="Chen J."/>
            <person name="Biggers E."/>
            <person name="Zhang J."/>
            <person name="Huang L."/>
            <person name="Zhang L."/>
            <person name="Miao W."/>
            <person name="Zhang J."/>
            <person name="Ye Z."/>
            <person name="Miao C."/>
            <person name="Lin Z."/>
            <person name="Wang H."/>
            <person name="Zhou H."/>
            <person name="Yim W.C."/>
            <person name="Priest H.D."/>
            <person name="Zheng C."/>
            <person name="Woodhouse M."/>
            <person name="Edger P.P."/>
            <person name="Guyot R."/>
            <person name="Guo H.B."/>
            <person name="Guo H."/>
            <person name="Zheng G."/>
            <person name="Singh R."/>
            <person name="Sharma A."/>
            <person name="Min X."/>
            <person name="Zheng Y."/>
            <person name="Lee H."/>
            <person name="Gurtowski J."/>
            <person name="Sedlazeck F.J."/>
            <person name="Harkess A."/>
            <person name="McKain M.R."/>
            <person name="Liao Z."/>
            <person name="Fang J."/>
            <person name="Liu J."/>
            <person name="Zhang X."/>
            <person name="Zhang Q."/>
            <person name="Hu W."/>
            <person name="Qin Y."/>
            <person name="Wang K."/>
            <person name="Chen L.Y."/>
            <person name="Shirley N."/>
            <person name="Lin Y.R."/>
            <person name="Liu L.Y."/>
            <person name="Hernandez A.G."/>
            <person name="Wright C.L."/>
            <person name="Bulone V."/>
            <person name="Tuskan G.A."/>
            <person name="Heath K."/>
            <person name="Zee F."/>
            <person name="Moore P.H."/>
            <person name="Sunkar R."/>
            <person name="Leebens-Mack J.H."/>
            <person name="Mockler T."/>
            <person name="Bennetzen J.L."/>
            <person name="Freeling M."/>
            <person name="Sankoff D."/>
            <person name="Paterson A.H."/>
            <person name="Zhu X."/>
            <person name="Yang X."/>
            <person name="Smith J.A."/>
            <person name="Cushman J.C."/>
            <person name="Paull R.E."/>
            <person name="Yu Q."/>
        </authorList>
    </citation>
    <scope>NUCLEOTIDE SEQUENCE [LARGE SCALE GENOMIC DNA]</scope>
    <source>
        <strain evidence="1">cv. F153</strain>
    </source>
</reference>
<accession>A0A6P5GQ78</accession>
<name>A0A6P5GQ78_ANACO</name>
<protein>
    <submittedName>
        <fullName evidence="2">Uncharacterized protein LOC109723576 isoform X1</fullName>
    </submittedName>
</protein>
<keyword evidence="1" id="KW-1185">Reference proteome</keyword>
<dbReference type="AlphaFoldDB" id="A0A6P5GQ78"/>
<dbReference type="GeneID" id="109723576"/>